<feature type="signal peptide" evidence="1">
    <location>
        <begin position="1"/>
        <end position="25"/>
    </location>
</feature>
<feature type="chain" id="PRO_5036973854" description="Porin family protein" evidence="1">
    <location>
        <begin position="26"/>
        <end position="171"/>
    </location>
</feature>
<organism evidence="2 3">
    <name type="scientific">Alteromonas halophila</name>
    <dbReference type="NCBI Taxonomy" id="516698"/>
    <lineage>
        <taxon>Bacteria</taxon>
        <taxon>Pseudomonadati</taxon>
        <taxon>Pseudomonadota</taxon>
        <taxon>Gammaproteobacteria</taxon>
        <taxon>Alteromonadales</taxon>
        <taxon>Alteromonadaceae</taxon>
        <taxon>Alteromonas/Salinimonas group</taxon>
        <taxon>Alteromonas</taxon>
    </lineage>
</organism>
<evidence type="ECO:0000313" key="3">
    <source>
        <dbReference type="Proteomes" id="UP000631300"/>
    </source>
</evidence>
<reference evidence="2" key="2">
    <citation type="submission" date="2020-09" db="EMBL/GenBank/DDBJ databases">
        <authorList>
            <person name="Sun Q."/>
            <person name="Kim S."/>
        </authorList>
    </citation>
    <scope>NUCLEOTIDE SEQUENCE</scope>
    <source>
        <strain evidence="2">KCTC 22164</strain>
    </source>
</reference>
<evidence type="ECO:0008006" key="4">
    <source>
        <dbReference type="Google" id="ProtNLM"/>
    </source>
</evidence>
<dbReference type="Proteomes" id="UP000631300">
    <property type="component" value="Unassembled WGS sequence"/>
</dbReference>
<dbReference type="RefSeq" id="WP_189404542.1">
    <property type="nucleotide sequence ID" value="NZ_BMXP01000002.1"/>
</dbReference>
<accession>A0A918JHK0</accession>
<evidence type="ECO:0000313" key="2">
    <source>
        <dbReference type="EMBL" id="GGW81194.1"/>
    </source>
</evidence>
<evidence type="ECO:0000256" key="1">
    <source>
        <dbReference type="SAM" id="SignalP"/>
    </source>
</evidence>
<keyword evidence="3" id="KW-1185">Reference proteome</keyword>
<reference evidence="2" key="1">
    <citation type="journal article" date="2014" name="Int. J. Syst. Evol. Microbiol.">
        <title>Complete genome sequence of Corynebacterium casei LMG S-19264T (=DSM 44701T), isolated from a smear-ripened cheese.</title>
        <authorList>
            <consortium name="US DOE Joint Genome Institute (JGI-PGF)"/>
            <person name="Walter F."/>
            <person name="Albersmeier A."/>
            <person name="Kalinowski J."/>
            <person name="Ruckert C."/>
        </authorList>
    </citation>
    <scope>NUCLEOTIDE SEQUENCE</scope>
    <source>
        <strain evidence="2">KCTC 22164</strain>
    </source>
</reference>
<proteinExistence type="predicted"/>
<dbReference type="AlphaFoldDB" id="A0A918JHK0"/>
<name>A0A918JHK0_9ALTE</name>
<comment type="caution">
    <text evidence="2">The sequence shown here is derived from an EMBL/GenBank/DDBJ whole genome shotgun (WGS) entry which is preliminary data.</text>
</comment>
<gene>
    <name evidence="2" type="ORF">GCM10007391_12920</name>
</gene>
<dbReference type="EMBL" id="BMXP01000002">
    <property type="protein sequence ID" value="GGW81194.1"/>
    <property type="molecule type" value="Genomic_DNA"/>
</dbReference>
<keyword evidence="1" id="KW-0732">Signal</keyword>
<protein>
    <recommendedName>
        <fullName evidence="4">Porin family protein</fullName>
    </recommendedName>
</protein>
<sequence>MNNRRSPLAGVLWVTITLWCPVSLASQKNIAASNTYPEVIYQSAPESVSFKSKKVPAWTVYVEQTPSSIVPLPTRLLPDNQYQVQSLRVSASRALPSTFPQHLFASFRASPYNSNDYLDWLLIPSEAGMAATIGWRIGDPRRLNFAVEVEHRELGQDTNITSLLLGVHYFF</sequence>